<proteinExistence type="predicted"/>
<sequence>MSERFIFATFTALNMPFRHDAGRDGFRRMNACASRAFIRGVRQVNSISQKLLICVARTHPRAFPPRETEQAGGSRINFAAPASKKTRPRVGLFGGLKPRTPSWLSLRPQAGSEARLPTLKAFSHFFADRNGQKKKWAKNGVSKGVVARSGRRCAAVDVGSFGVASSRDITPMRQAIRASSPHELAHAVLCRERYFPAHDRIAVTSLSPQDRLMTSTHASGRRYSPML</sequence>
<dbReference type="HOGENOM" id="CLU_1218823_0_0_6"/>
<evidence type="ECO:0000313" key="1">
    <source>
        <dbReference type="EMBL" id="ACT11553.1"/>
    </source>
</evidence>
<dbReference type="Proteomes" id="UP000002736">
    <property type="component" value="Chromosome"/>
</dbReference>
<dbReference type="eggNOG" id="ENOG5033TQD">
    <property type="taxonomic scope" value="Bacteria"/>
</dbReference>
<protein>
    <submittedName>
        <fullName evidence="1">Uncharacterized protein</fullName>
    </submittedName>
</protein>
<accession>C6DKB6</accession>
<evidence type="ECO:0000313" key="2">
    <source>
        <dbReference type="Proteomes" id="UP000002736"/>
    </source>
</evidence>
<gene>
    <name evidence="1" type="ordered locus">PC1_0498</name>
</gene>
<organism evidence="1 2">
    <name type="scientific">Pectobacterium carotovorum subsp. carotovorum (strain PC1)</name>
    <dbReference type="NCBI Taxonomy" id="561230"/>
    <lineage>
        <taxon>Bacteria</taxon>
        <taxon>Pseudomonadati</taxon>
        <taxon>Pseudomonadota</taxon>
        <taxon>Gammaproteobacteria</taxon>
        <taxon>Enterobacterales</taxon>
        <taxon>Pectobacteriaceae</taxon>
        <taxon>Pectobacterium</taxon>
    </lineage>
</organism>
<dbReference type="STRING" id="561230.PC1_0498"/>
<dbReference type="EMBL" id="CP001657">
    <property type="protein sequence ID" value="ACT11553.1"/>
    <property type="molecule type" value="Genomic_DNA"/>
</dbReference>
<dbReference type="KEGG" id="pct:PC1_0498"/>
<reference evidence="1 2" key="1">
    <citation type="submission" date="2009-07" db="EMBL/GenBank/DDBJ databases">
        <title>Complete sequence of Pectobacterium carotovorum subsp. carotovorum PC1.</title>
        <authorList>
            <consortium name="US DOE Joint Genome Institute"/>
            <person name="Lucas S."/>
            <person name="Copeland A."/>
            <person name="Lapidus A."/>
            <person name="Glavina del Rio T."/>
            <person name="Tice H."/>
            <person name="Bruce D."/>
            <person name="Goodwin L."/>
            <person name="Pitluck S."/>
            <person name="Munk A.C."/>
            <person name="Brettin T."/>
            <person name="Detter J.C."/>
            <person name="Han C."/>
            <person name="Tapia R."/>
            <person name="Larimer F."/>
            <person name="Land M."/>
            <person name="Hauser L."/>
            <person name="Kyrpides N."/>
            <person name="Mikhailova N."/>
            <person name="Balakrishnan V."/>
            <person name="Glasner J."/>
            <person name="Perna N.T."/>
        </authorList>
    </citation>
    <scope>NUCLEOTIDE SEQUENCE [LARGE SCALE GENOMIC DNA]</scope>
    <source>
        <strain evidence="1 2">PC1</strain>
    </source>
</reference>
<name>C6DKB6_PECCP</name>
<dbReference type="AlphaFoldDB" id="C6DKB6"/>